<comment type="caution">
    <text evidence="1">The sequence shown here is derived from an EMBL/GenBank/DDBJ whole genome shotgun (WGS) entry which is preliminary data.</text>
</comment>
<sequence length="76" mass="8976">MMKERFERMTLDQLYAVRETLCYLYPPMENHGSSIAQLFADLDDVMCRKSAEWHQSDEYKAKCEQNQKNLAELLGL</sequence>
<dbReference type="Proteomes" id="UP000029585">
    <property type="component" value="Unassembled WGS sequence"/>
</dbReference>
<keyword evidence="2" id="KW-1185">Reference proteome</keyword>
<accession>A0A096BBX4</accession>
<reference evidence="1 2" key="1">
    <citation type="submission" date="2011-08" db="EMBL/GenBank/DDBJ databases">
        <title>The Genome Sequence of Clostridium orbiscindens 1_3_50AFAA.</title>
        <authorList>
            <consortium name="The Broad Institute Genome Sequencing Platform"/>
            <person name="Earl A."/>
            <person name="Ward D."/>
            <person name="Feldgarden M."/>
            <person name="Gevers D."/>
            <person name="Daigneault M."/>
            <person name="Strauss J."/>
            <person name="Allen-Vercoe E."/>
            <person name="Young S.K."/>
            <person name="Zeng Q."/>
            <person name="Gargeya S."/>
            <person name="Fitzgerald M."/>
            <person name="Haas B."/>
            <person name="Abouelleil A."/>
            <person name="Alvarado L."/>
            <person name="Arachchi H.M."/>
            <person name="Berlin A."/>
            <person name="Brown A."/>
            <person name="Chapman S.B."/>
            <person name="Chen Z."/>
            <person name="Dunbar C."/>
            <person name="Freedman E."/>
            <person name="Gearin G."/>
            <person name="Gellesch M."/>
            <person name="Goldberg J."/>
            <person name="Griggs A."/>
            <person name="Gujja S."/>
            <person name="Heiman D."/>
            <person name="Howarth C."/>
            <person name="Larson L."/>
            <person name="Lui A."/>
            <person name="MacDonald P.J.P."/>
            <person name="Montmayeur A."/>
            <person name="Murphy C."/>
            <person name="Neiman D."/>
            <person name="Pearson M."/>
            <person name="Priest M."/>
            <person name="Roberts A."/>
            <person name="Saif S."/>
            <person name="Shea T."/>
            <person name="Shenoy N."/>
            <person name="Sisk P."/>
            <person name="Stolte C."/>
            <person name="Sykes S."/>
            <person name="Wortman J."/>
            <person name="Nusbaum C."/>
            <person name="Birren B."/>
        </authorList>
    </citation>
    <scope>NUCLEOTIDE SEQUENCE [LARGE SCALE GENOMIC DNA]</scope>
    <source>
        <strain evidence="1 2">1_3_50AFAA</strain>
    </source>
</reference>
<protein>
    <submittedName>
        <fullName evidence="1">Uncharacterized protein</fullName>
    </submittedName>
</protein>
<gene>
    <name evidence="1" type="ORF">HMPREF9460_00888</name>
</gene>
<proteinExistence type="predicted"/>
<dbReference type="EMBL" id="ADLO01000036">
    <property type="protein sequence ID" value="KGF56610.1"/>
    <property type="molecule type" value="Genomic_DNA"/>
</dbReference>
<organism evidence="1 2">
    <name type="scientific">Flavonifractor plautii 1_3_50AFAA</name>
    <dbReference type="NCBI Taxonomy" id="742738"/>
    <lineage>
        <taxon>Bacteria</taxon>
        <taxon>Bacillati</taxon>
        <taxon>Bacillota</taxon>
        <taxon>Clostridia</taxon>
        <taxon>Eubacteriales</taxon>
        <taxon>Oscillospiraceae</taxon>
        <taxon>Flavonifractor</taxon>
    </lineage>
</organism>
<name>A0A096BBX4_FLAPL</name>
<dbReference type="AlphaFoldDB" id="A0A096BBX4"/>
<dbReference type="PATRIC" id="fig|742738.3.peg.918"/>
<dbReference type="HOGENOM" id="CLU_2648134_0_0_9"/>
<dbReference type="RefSeq" id="WP_044939278.1">
    <property type="nucleotide sequence ID" value="NZ_KN174161.1"/>
</dbReference>
<evidence type="ECO:0000313" key="2">
    <source>
        <dbReference type="Proteomes" id="UP000029585"/>
    </source>
</evidence>
<evidence type="ECO:0000313" key="1">
    <source>
        <dbReference type="EMBL" id="KGF56610.1"/>
    </source>
</evidence>